<accession>A0A1H0QSW1</accession>
<protein>
    <submittedName>
        <fullName evidence="9">Membrane-associated protein</fullName>
    </submittedName>
</protein>
<sequence length="226" mass="23531">MSSLAAGFNPLDATSVIAATGLVGIFCVLVAETGLLVGFFLPGDSLLFSAGLLAASHGALHLPLAGVLVVAAAGALIGAQIGYWIGRTLGTSLLARASRPALLRATERVTEVVGRYGPAKAIVLARFIPVVRTVMNPMAGMIGISQRLFTTWQILGGLVWSLGVTMLGFWLGSQITGIDKYLLPIIAVVVIVSLIPVALELRRMRRERASAVDPGTPVIHRAGDAA</sequence>
<evidence type="ECO:0000313" key="10">
    <source>
        <dbReference type="Proteomes" id="UP000198741"/>
    </source>
</evidence>
<evidence type="ECO:0000256" key="2">
    <source>
        <dbReference type="ARBA" id="ARBA00010792"/>
    </source>
</evidence>
<organism evidence="9 10">
    <name type="scientific">Nakamurella panacisegetis</name>
    <dbReference type="NCBI Taxonomy" id="1090615"/>
    <lineage>
        <taxon>Bacteria</taxon>
        <taxon>Bacillati</taxon>
        <taxon>Actinomycetota</taxon>
        <taxon>Actinomycetes</taxon>
        <taxon>Nakamurellales</taxon>
        <taxon>Nakamurellaceae</taxon>
        <taxon>Nakamurella</taxon>
    </lineage>
</organism>
<evidence type="ECO:0000256" key="1">
    <source>
        <dbReference type="ARBA" id="ARBA00004651"/>
    </source>
</evidence>
<proteinExistence type="inferred from homology"/>
<dbReference type="InterPro" id="IPR032818">
    <property type="entry name" value="DedA-like"/>
</dbReference>
<dbReference type="PANTHER" id="PTHR30353:SF0">
    <property type="entry name" value="TRANSMEMBRANE PROTEIN"/>
    <property type="match status" value="1"/>
</dbReference>
<feature type="transmembrane region" description="Helical" evidence="7">
    <location>
        <begin position="61"/>
        <end position="86"/>
    </location>
</feature>
<evidence type="ECO:0000256" key="6">
    <source>
        <dbReference type="ARBA" id="ARBA00023136"/>
    </source>
</evidence>
<dbReference type="Proteomes" id="UP000198741">
    <property type="component" value="Chromosome I"/>
</dbReference>
<dbReference type="Pfam" id="PF09335">
    <property type="entry name" value="VTT_dom"/>
    <property type="match status" value="1"/>
</dbReference>
<reference evidence="9 10" key="1">
    <citation type="submission" date="2016-10" db="EMBL/GenBank/DDBJ databases">
        <authorList>
            <person name="de Groot N.N."/>
        </authorList>
    </citation>
    <scope>NUCLEOTIDE SEQUENCE [LARGE SCALE GENOMIC DNA]</scope>
    <source>
        <strain evidence="10">P4-7,KCTC 19426,CECT 7604</strain>
    </source>
</reference>
<dbReference type="InterPro" id="IPR032816">
    <property type="entry name" value="VTT_dom"/>
</dbReference>
<feature type="transmembrane region" description="Helical" evidence="7">
    <location>
        <begin position="16"/>
        <end position="41"/>
    </location>
</feature>
<evidence type="ECO:0000256" key="3">
    <source>
        <dbReference type="ARBA" id="ARBA00022475"/>
    </source>
</evidence>
<keyword evidence="10" id="KW-1185">Reference proteome</keyword>
<dbReference type="EMBL" id="LT629710">
    <property type="protein sequence ID" value="SDP19768.1"/>
    <property type="molecule type" value="Genomic_DNA"/>
</dbReference>
<comment type="similarity">
    <text evidence="2 7">Belongs to the DedA family.</text>
</comment>
<feature type="transmembrane region" description="Helical" evidence="7">
    <location>
        <begin position="148"/>
        <end position="169"/>
    </location>
</feature>
<dbReference type="OrthoDB" id="9813426at2"/>
<feature type="domain" description="VTT" evidence="8">
    <location>
        <begin position="41"/>
        <end position="168"/>
    </location>
</feature>
<keyword evidence="3 7" id="KW-1003">Cell membrane</keyword>
<evidence type="ECO:0000256" key="4">
    <source>
        <dbReference type="ARBA" id="ARBA00022692"/>
    </source>
</evidence>
<evidence type="ECO:0000259" key="8">
    <source>
        <dbReference type="Pfam" id="PF09335"/>
    </source>
</evidence>
<name>A0A1H0QSW1_9ACTN</name>
<dbReference type="STRING" id="1090615.SAMN04515671_3216"/>
<evidence type="ECO:0000256" key="5">
    <source>
        <dbReference type="ARBA" id="ARBA00022989"/>
    </source>
</evidence>
<dbReference type="GO" id="GO:0005886">
    <property type="term" value="C:plasma membrane"/>
    <property type="evidence" value="ECO:0007669"/>
    <property type="project" value="UniProtKB-SubCell"/>
</dbReference>
<feature type="transmembrane region" description="Helical" evidence="7">
    <location>
        <begin position="181"/>
        <end position="199"/>
    </location>
</feature>
<comment type="subcellular location">
    <subcellularLocation>
        <location evidence="1 7">Cell membrane</location>
        <topology evidence="1 7">Multi-pass membrane protein</topology>
    </subcellularLocation>
</comment>
<dbReference type="AlphaFoldDB" id="A0A1H0QSW1"/>
<keyword evidence="6 7" id="KW-0472">Membrane</keyword>
<dbReference type="RefSeq" id="WP_090477474.1">
    <property type="nucleotide sequence ID" value="NZ_LT629710.1"/>
</dbReference>
<evidence type="ECO:0000256" key="7">
    <source>
        <dbReference type="RuleBase" id="RU367016"/>
    </source>
</evidence>
<evidence type="ECO:0000313" key="9">
    <source>
        <dbReference type="EMBL" id="SDP19768.1"/>
    </source>
</evidence>
<keyword evidence="4 7" id="KW-0812">Transmembrane</keyword>
<gene>
    <name evidence="9" type="ORF">SAMN04515671_3216</name>
</gene>
<keyword evidence="5 7" id="KW-1133">Transmembrane helix</keyword>
<dbReference type="PANTHER" id="PTHR30353">
    <property type="entry name" value="INNER MEMBRANE PROTEIN DEDA-RELATED"/>
    <property type="match status" value="1"/>
</dbReference>